<reference evidence="2" key="1">
    <citation type="submission" date="2016-10" db="EMBL/GenBank/DDBJ databases">
        <authorList>
            <person name="Varghese N."/>
            <person name="Submissions S."/>
        </authorList>
    </citation>
    <scope>NUCLEOTIDE SEQUENCE [LARGE SCALE GENOMIC DNA]</scope>
    <source>
        <strain evidence="2">DSM 8344</strain>
    </source>
</reference>
<sequence>MTIMQRFKRLKSNPYKIFSYLGDNGLLDRMSDKTFLSLVYRARMGKKLNILNPKTFNEKLQWLKIYDRNPLYTTLVDKLAVRKYIGHILGEECLIPILGAYDSFDEIDFENLPNQFVLKCTHDSGGLVICKNKRKFDKEAARSKINRCLKRNYFYHGREWPYKNVKPHIICEQYIVNENYAELNDFKFMCFNGEPKCSFVCLNRNSPAGLNVDFYDMDWNPMSFERHYPRSGTIIEKPKNFTKMIEFSKQLSKDIPFLRVDFYEVNGVLYFGELTFYPGNGFEEFTPEEFDYALGEWIRLPL</sequence>
<dbReference type="EMBL" id="FNCP01000018">
    <property type="protein sequence ID" value="SDH73663.1"/>
    <property type="molecule type" value="Genomic_DNA"/>
</dbReference>
<dbReference type="InterPro" id="IPR029465">
    <property type="entry name" value="ATPgrasp_TupA"/>
</dbReference>
<evidence type="ECO:0000313" key="2">
    <source>
        <dbReference type="Proteomes" id="UP000198656"/>
    </source>
</evidence>
<dbReference type="AlphaFoldDB" id="A0A1G8EUU6"/>
<accession>A0A1G8EUU6</accession>
<keyword evidence="2" id="KW-1185">Reference proteome</keyword>
<dbReference type="Proteomes" id="UP000198656">
    <property type="component" value="Unassembled WGS sequence"/>
</dbReference>
<proteinExistence type="predicted"/>
<evidence type="ECO:0000313" key="1">
    <source>
        <dbReference type="EMBL" id="SDH73663.1"/>
    </source>
</evidence>
<dbReference type="STRING" id="1121419.SAMN05443529_1188"/>
<organism evidence="1 2">
    <name type="scientific">Desulfosporosinus hippei DSM 8344</name>
    <dbReference type="NCBI Taxonomy" id="1121419"/>
    <lineage>
        <taxon>Bacteria</taxon>
        <taxon>Bacillati</taxon>
        <taxon>Bacillota</taxon>
        <taxon>Clostridia</taxon>
        <taxon>Eubacteriales</taxon>
        <taxon>Desulfitobacteriaceae</taxon>
        <taxon>Desulfosporosinus</taxon>
    </lineage>
</organism>
<protein>
    <submittedName>
        <fullName evidence="1">TupA-like ATPgrasp</fullName>
    </submittedName>
</protein>
<name>A0A1G8EUU6_9FIRM</name>
<dbReference type="SUPFAM" id="SSF56059">
    <property type="entry name" value="Glutathione synthetase ATP-binding domain-like"/>
    <property type="match status" value="1"/>
</dbReference>
<gene>
    <name evidence="1" type="ORF">SAMN05443529_1188</name>
</gene>
<dbReference type="Pfam" id="PF14305">
    <property type="entry name" value="ATPgrasp_TupA"/>
    <property type="match status" value="1"/>
</dbReference>